<dbReference type="eggNOG" id="COG2202">
    <property type="taxonomic scope" value="Bacteria"/>
</dbReference>
<dbReference type="AlphaFoldDB" id="Q3A7U4"/>
<dbReference type="InterPro" id="IPR000700">
    <property type="entry name" value="PAS-assoc_C"/>
</dbReference>
<dbReference type="EMBL" id="CP000142">
    <property type="protein sequence ID" value="ABA87550.1"/>
    <property type="molecule type" value="Genomic_DNA"/>
</dbReference>
<dbReference type="KEGG" id="pca:Pcar_0290"/>
<dbReference type="PROSITE" id="PS50109">
    <property type="entry name" value="HIS_KIN"/>
    <property type="match status" value="1"/>
</dbReference>
<dbReference type="PROSITE" id="PS50113">
    <property type="entry name" value="PAC"/>
    <property type="match status" value="1"/>
</dbReference>
<evidence type="ECO:0000259" key="7">
    <source>
        <dbReference type="PROSITE" id="PS50112"/>
    </source>
</evidence>
<dbReference type="InterPro" id="IPR003594">
    <property type="entry name" value="HATPase_dom"/>
</dbReference>
<dbReference type="InterPro" id="IPR013656">
    <property type="entry name" value="PAS_4"/>
</dbReference>
<dbReference type="InterPro" id="IPR005467">
    <property type="entry name" value="His_kinase_dom"/>
</dbReference>
<dbReference type="InterPro" id="IPR013655">
    <property type="entry name" value="PAS_fold_3"/>
</dbReference>
<evidence type="ECO:0000256" key="5">
    <source>
        <dbReference type="ARBA" id="ARBA00022777"/>
    </source>
</evidence>
<keyword evidence="5 9" id="KW-0418">Kinase</keyword>
<dbReference type="Gene3D" id="3.30.565.10">
    <property type="entry name" value="Histidine kinase-like ATPase, C-terminal domain"/>
    <property type="match status" value="1"/>
</dbReference>
<dbReference type="InterPro" id="IPR052162">
    <property type="entry name" value="Sensor_kinase/Photoreceptor"/>
</dbReference>
<feature type="domain" description="PAS" evidence="7">
    <location>
        <begin position="334"/>
        <end position="406"/>
    </location>
</feature>
<keyword evidence="4" id="KW-0808">Transferase</keyword>
<dbReference type="SUPFAM" id="SSF55785">
    <property type="entry name" value="PYP-like sensor domain (PAS domain)"/>
    <property type="match status" value="2"/>
</dbReference>
<feature type="domain" description="Histidine kinase" evidence="6">
    <location>
        <begin position="481"/>
        <end position="689"/>
    </location>
</feature>
<dbReference type="eggNOG" id="COG2203">
    <property type="taxonomic scope" value="Bacteria"/>
</dbReference>
<dbReference type="eggNOG" id="COG4936">
    <property type="taxonomic scope" value="Bacteria"/>
</dbReference>
<dbReference type="InterPro" id="IPR036890">
    <property type="entry name" value="HATPase_C_sf"/>
</dbReference>
<dbReference type="Gene3D" id="1.10.287.130">
    <property type="match status" value="1"/>
</dbReference>
<dbReference type="Gene3D" id="3.30.450.20">
    <property type="entry name" value="PAS domain"/>
    <property type="match status" value="2"/>
</dbReference>
<sequence length="689" mass="78598">MRFAGHYLARAAQNGTKRTMSELVFSQMISVSQLQQLLETQFRLTGVPGAILDSEERMLASVGWQDICARFHRCHPVTNARCRESDAYIKAHIDNCPAGYVDYRCQNGLWDVAMPIFIEGRHLATFFTGQFFYDDDPPDREFFRDQAGRFGFDEEEYLAALERVPILSRSHIQDVMKYLRSLVEMIAEMGLKNLRLNQEVEQRDKLEREAFFFRYLVENSRDPIYVLDPTDGYRMYYVNAATCAHFGWDENILLQTRVPDWDPHYDAARMSALYKQLKQGKPARFETVHRVASGALIPVEVMAGYLEYEGRPLIAGNFHNISERRAMQAALREREHNLVEAQRIARVGNWSWDLFGQLQSASEECWRILGIPAETFAGSEDMLFEMIRKEDRKRLRNAIVKLVRNRQPCATEYRLQQACGEELVIQDQREPVFGENGRMTGMVGTIQDITDQVRIAEDMRAKDLLLLQQSRMAAMGEMISYIAHQWRQPLHLLNLLVYSLGHPGNGGGSDEQRQQAVAQVENLLQHMSSTIDDFSNFFRTDQGPMPFDLKESASKILELIATDLKKHGIEIVFDAVDGLLVTGHGNEFSHVLLNLLNNAKEALIDKCVAAPRIHIHVFQDGGKKIITVRDNAGGVPESVREQLFESYFTTKENGTGIGLYISKVIIEKRMQGSIAARNTGAGLEFRIEL</sequence>
<evidence type="ECO:0000256" key="4">
    <source>
        <dbReference type="ARBA" id="ARBA00022679"/>
    </source>
</evidence>
<reference evidence="10" key="1">
    <citation type="submission" date="2005-10" db="EMBL/GenBank/DDBJ databases">
        <title>Complete sequence of Pelobacter carbinolicus DSM 2380.</title>
        <authorList>
            <person name="Copeland A."/>
            <person name="Lucas S."/>
            <person name="Lapidus A."/>
            <person name="Barry K."/>
            <person name="Detter J.C."/>
            <person name="Glavina T."/>
            <person name="Hammon N."/>
            <person name="Israni S."/>
            <person name="Pitluck S."/>
            <person name="Chertkov O."/>
            <person name="Schmutz J."/>
            <person name="Larimer F."/>
            <person name="Land M."/>
            <person name="Kyrpides N."/>
            <person name="Ivanova N."/>
            <person name="Richardson P."/>
        </authorList>
    </citation>
    <scope>NUCLEOTIDE SEQUENCE [LARGE SCALE GENOMIC DNA]</scope>
    <source>
        <strain evidence="10">DSM 2380 / NBRC 103641 / GraBd1</strain>
    </source>
</reference>
<dbReference type="Pfam" id="PF02518">
    <property type="entry name" value="HATPase_c"/>
    <property type="match status" value="1"/>
</dbReference>
<dbReference type="STRING" id="338963.Pcar_0290"/>
<dbReference type="HOGENOM" id="CLU_000445_114_57_7"/>
<organism evidence="9 10">
    <name type="scientific">Syntrophotalea carbinolica (strain DSM 2380 / NBRC 103641 / GraBd1)</name>
    <name type="common">Pelobacter carbinolicus</name>
    <dbReference type="NCBI Taxonomy" id="338963"/>
    <lineage>
        <taxon>Bacteria</taxon>
        <taxon>Pseudomonadati</taxon>
        <taxon>Thermodesulfobacteriota</taxon>
        <taxon>Desulfuromonadia</taxon>
        <taxon>Desulfuromonadales</taxon>
        <taxon>Syntrophotaleaceae</taxon>
        <taxon>Syntrophotalea</taxon>
    </lineage>
</organism>
<reference evidence="9 10" key="2">
    <citation type="journal article" date="2012" name="BMC Genomics">
        <title>The genome of Pelobacter carbinolicus reveals surprising metabolic capabilities and physiological features.</title>
        <authorList>
            <person name="Aklujkar M."/>
            <person name="Haveman S.A."/>
            <person name="Didonato R.Jr."/>
            <person name="Chertkov O."/>
            <person name="Han C.S."/>
            <person name="Land M.L."/>
            <person name="Brown P."/>
            <person name="Lovley D.R."/>
        </authorList>
    </citation>
    <scope>NUCLEOTIDE SEQUENCE [LARGE SCALE GENOMIC DNA]</scope>
    <source>
        <strain evidence="10">DSM 2380 / NBRC 103641 / GraBd1</strain>
    </source>
</reference>
<dbReference type="InterPro" id="IPR035965">
    <property type="entry name" value="PAS-like_dom_sf"/>
</dbReference>
<dbReference type="GO" id="GO:0000155">
    <property type="term" value="F:phosphorelay sensor kinase activity"/>
    <property type="evidence" value="ECO:0007669"/>
    <property type="project" value="InterPro"/>
</dbReference>
<dbReference type="SUPFAM" id="SSF55874">
    <property type="entry name" value="ATPase domain of HSP90 chaperone/DNA topoisomerase II/histidine kinase"/>
    <property type="match status" value="1"/>
</dbReference>
<dbReference type="InterPro" id="IPR004358">
    <property type="entry name" value="Sig_transdc_His_kin-like_C"/>
</dbReference>
<gene>
    <name evidence="9" type="ordered locus">Pcar_0290</name>
</gene>
<dbReference type="InterPro" id="IPR003661">
    <property type="entry name" value="HisK_dim/P_dom"/>
</dbReference>
<keyword evidence="3" id="KW-0597">Phosphoprotein</keyword>
<dbReference type="CDD" id="cd00130">
    <property type="entry name" value="PAS"/>
    <property type="match status" value="1"/>
</dbReference>
<evidence type="ECO:0000313" key="9">
    <source>
        <dbReference type="EMBL" id="ABA87550.1"/>
    </source>
</evidence>
<dbReference type="SMART" id="SM00388">
    <property type="entry name" value="HisKA"/>
    <property type="match status" value="1"/>
</dbReference>
<evidence type="ECO:0000313" key="10">
    <source>
        <dbReference type="Proteomes" id="UP000002534"/>
    </source>
</evidence>
<dbReference type="NCBIfam" id="TIGR00229">
    <property type="entry name" value="sensory_box"/>
    <property type="match status" value="2"/>
</dbReference>
<dbReference type="InterPro" id="IPR000014">
    <property type="entry name" value="PAS"/>
</dbReference>
<dbReference type="SMART" id="SM00387">
    <property type="entry name" value="HATPase_c"/>
    <property type="match status" value="1"/>
</dbReference>
<name>Q3A7U4_SYNC1</name>
<dbReference type="Proteomes" id="UP000002534">
    <property type="component" value="Chromosome"/>
</dbReference>
<dbReference type="SMART" id="SM00086">
    <property type="entry name" value="PAC"/>
    <property type="match status" value="1"/>
</dbReference>
<comment type="catalytic activity">
    <reaction evidence="1">
        <text>ATP + protein L-histidine = ADP + protein N-phospho-L-histidine.</text>
        <dbReference type="EC" id="2.7.13.3"/>
    </reaction>
</comment>
<dbReference type="Pfam" id="PF08447">
    <property type="entry name" value="PAS_3"/>
    <property type="match status" value="1"/>
</dbReference>
<dbReference type="Pfam" id="PF08448">
    <property type="entry name" value="PAS_4"/>
    <property type="match status" value="1"/>
</dbReference>
<dbReference type="EC" id="2.7.13.3" evidence="2"/>
<protein>
    <recommendedName>
        <fullName evidence="2">histidine kinase</fullName>
        <ecNumber evidence="2">2.7.13.3</ecNumber>
    </recommendedName>
</protein>
<dbReference type="PANTHER" id="PTHR43304">
    <property type="entry name" value="PHYTOCHROME-LIKE PROTEIN CPH1"/>
    <property type="match status" value="1"/>
</dbReference>
<dbReference type="Pfam" id="PF10114">
    <property type="entry name" value="PocR"/>
    <property type="match status" value="1"/>
</dbReference>
<evidence type="ECO:0000259" key="8">
    <source>
        <dbReference type="PROSITE" id="PS50113"/>
    </source>
</evidence>
<accession>Q3A7U4</accession>
<dbReference type="InterPro" id="IPR036097">
    <property type="entry name" value="HisK_dim/P_sf"/>
</dbReference>
<feature type="domain" description="PAC" evidence="8">
    <location>
        <begin position="409"/>
        <end position="461"/>
    </location>
</feature>
<dbReference type="PRINTS" id="PR00344">
    <property type="entry name" value="BCTRLSENSOR"/>
</dbReference>
<dbReference type="InterPro" id="IPR001610">
    <property type="entry name" value="PAC"/>
</dbReference>
<dbReference type="InterPro" id="IPR018771">
    <property type="entry name" value="PocR_dom"/>
</dbReference>
<dbReference type="eggNOG" id="COG4191">
    <property type="taxonomic scope" value="Bacteria"/>
</dbReference>
<proteinExistence type="predicted"/>
<dbReference type="PROSITE" id="PS50112">
    <property type="entry name" value="PAS"/>
    <property type="match status" value="1"/>
</dbReference>
<evidence type="ECO:0000256" key="3">
    <source>
        <dbReference type="ARBA" id="ARBA00022553"/>
    </source>
</evidence>
<evidence type="ECO:0000256" key="2">
    <source>
        <dbReference type="ARBA" id="ARBA00012438"/>
    </source>
</evidence>
<dbReference type="SMART" id="SM00091">
    <property type="entry name" value="PAS"/>
    <property type="match status" value="2"/>
</dbReference>
<keyword evidence="10" id="KW-1185">Reference proteome</keyword>
<dbReference type="PANTHER" id="PTHR43304:SF1">
    <property type="entry name" value="PAC DOMAIN-CONTAINING PROTEIN"/>
    <property type="match status" value="1"/>
</dbReference>
<dbReference type="CDD" id="cd00082">
    <property type="entry name" value="HisKA"/>
    <property type="match status" value="1"/>
</dbReference>
<dbReference type="SUPFAM" id="SSF47384">
    <property type="entry name" value="Homodimeric domain of signal transducing histidine kinase"/>
    <property type="match status" value="1"/>
</dbReference>
<evidence type="ECO:0000259" key="6">
    <source>
        <dbReference type="PROSITE" id="PS50109"/>
    </source>
</evidence>
<dbReference type="Gene3D" id="2.10.70.100">
    <property type="match status" value="1"/>
</dbReference>
<evidence type="ECO:0000256" key="1">
    <source>
        <dbReference type="ARBA" id="ARBA00000085"/>
    </source>
</evidence>